<feature type="domain" description="BESS" evidence="4">
    <location>
        <begin position="211"/>
        <end position="250"/>
    </location>
</feature>
<evidence type="ECO:0000259" key="3">
    <source>
        <dbReference type="PROSITE" id="PS51029"/>
    </source>
</evidence>
<evidence type="ECO:0000313" key="5">
    <source>
        <dbReference type="EMBL" id="CAH1114595.1"/>
    </source>
</evidence>
<keyword evidence="6" id="KW-1185">Reference proteome</keyword>
<dbReference type="Pfam" id="PF10545">
    <property type="entry name" value="MADF_DNA_bdg"/>
    <property type="match status" value="1"/>
</dbReference>
<evidence type="ECO:0000256" key="2">
    <source>
        <dbReference type="SAM" id="MobiDB-lite"/>
    </source>
</evidence>
<dbReference type="AlphaFoldDB" id="A0A9P0DCX3"/>
<dbReference type="GO" id="GO:0005667">
    <property type="term" value="C:transcription regulator complex"/>
    <property type="evidence" value="ECO:0007669"/>
    <property type="project" value="TreeGrafter"/>
</dbReference>
<dbReference type="InterPro" id="IPR039353">
    <property type="entry name" value="TF_Adf1"/>
</dbReference>
<evidence type="ECO:0000256" key="1">
    <source>
        <dbReference type="PROSITE-ProRule" id="PRU00371"/>
    </source>
</evidence>
<organism evidence="5 6">
    <name type="scientific">Psylliodes chrysocephalus</name>
    <dbReference type="NCBI Taxonomy" id="3402493"/>
    <lineage>
        <taxon>Eukaryota</taxon>
        <taxon>Metazoa</taxon>
        <taxon>Ecdysozoa</taxon>
        <taxon>Arthropoda</taxon>
        <taxon>Hexapoda</taxon>
        <taxon>Insecta</taxon>
        <taxon>Pterygota</taxon>
        <taxon>Neoptera</taxon>
        <taxon>Endopterygota</taxon>
        <taxon>Coleoptera</taxon>
        <taxon>Polyphaga</taxon>
        <taxon>Cucujiformia</taxon>
        <taxon>Chrysomeloidea</taxon>
        <taxon>Chrysomelidae</taxon>
        <taxon>Galerucinae</taxon>
        <taxon>Alticini</taxon>
        <taxon>Psylliodes</taxon>
    </lineage>
</organism>
<name>A0A9P0DCX3_9CUCU</name>
<evidence type="ECO:0008006" key="7">
    <source>
        <dbReference type="Google" id="ProtNLM"/>
    </source>
</evidence>
<gene>
    <name evidence="5" type="ORF">PSYICH_LOCUS14379</name>
</gene>
<dbReference type="Pfam" id="PF02944">
    <property type="entry name" value="BESS"/>
    <property type="match status" value="1"/>
</dbReference>
<dbReference type="InterPro" id="IPR004210">
    <property type="entry name" value="BESS_motif"/>
</dbReference>
<protein>
    <recommendedName>
        <fullName evidence="7">MADF domain-containing protein</fullName>
    </recommendedName>
</protein>
<keyword evidence="1" id="KW-0539">Nucleus</keyword>
<dbReference type="GO" id="GO:0005634">
    <property type="term" value="C:nucleus"/>
    <property type="evidence" value="ECO:0007669"/>
    <property type="project" value="UniProtKB-SubCell"/>
</dbReference>
<feature type="region of interest" description="Disordered" evidence="2">
    <location>
        <begin position="132"/>
        <end position="165"/>
    </location>
</feature>
<dbReference type="SMART" id="SM00595">
    <property type="entry name" value="MADF"/>
    <property type="match status" value="1"/>
</dbReference>
<feature type="compositionally biased region" description="Acidic residues" evidence="2">
    <location>
        <begin position="132"/>
        <end position="148"/>
    </location>
</feature>
<dbReference type="GO" id="GO:0003677">
    <property type="term" value="F:DNA binding"/>
    <property type="evidence" value="ECO:0007669"/>
    <property type="project" value="InterPro"/>
</dbReference>
<dbReference type="PROSITE" id="PS51029">
    <property type="entry name" value="MADF"/>
    <property type="match status" value="1"/>
</dbReference>
<accession>A0A9P0DCX3</accession>
<dbReference type="EMBL" id="OV651820">
    <property type="protein sequence ID" value="CAH1114595.1"/>
    <property type="molecule type" value="Genomic_DNA"/>
</dbReference>
<dbReference type="OrthoDB" id="6147983at2759"/>
<dbReference type="PROSITE" id="PS51031">
    <property type="entry name" value="BESS"/>
    <property type="match status" value="1"/>
</dbReference>
<proteinExistence type="predicted"/>
<feature type="domain" description="MADF" evidence="3">
    <location>
        <begin position="12"/>
        <end position="95"/>
    </location>
</feature>
<dbReference type="PANTHER" id="PTHR12243:SF60">
    <property type="entry name" value="SI:CH211-15D5.12-RELATED"/>
    <property type="match status" value="1"/>
</dbReference>
<dbReference type="GO" id="GO:0006357">
    <property type="term" value="P:regulation of transcription by RNA polymerase II"/>
    <property type="evidence" value="ECO:0007669"/>
    <property type="project" value="TreeGrafter"/>
</dbReference>
<dbReference type="PANTHER" id="PTHR12243">
    <property type="entry name" value="MADF DOMAIN TRANSCRIPTION FACTOR"/>
    <property type="match status" value="1"/>
</dbReference>
<dbReference type="Proteomes" id="UP001153636">
    <property type="component" value="Chromosome 8"/>
</dbReference>
<sequence length="273" mass="31744">MAVMSEHEFCIKLVRAIEKYDCLYNNKVPEYTRKDIVEQTWNEVAFEVNVDAAKCKNKWRNIRTVFMRHLKQGNGKRNKPYYLRRRLQFLIPFLKPASFEIKEDTLSNISSELDQLNLPSPLSSEFVGTEIEDEDFDESNNDDDDENGEAAINMKQEPSPTLELEQETKRKICHENWGGGVRKKKKPLEISQVNASSSNTCNCHSNRETEEDPKKAFLTSLLPDLRSLNDKEMRQFKRKTLEIIDDIIDSRPTLNVSNHSDTTSKYEFITINT</sequence>
<reference evidence="5" key="1">
    <citation type="submission" date="2022-01" db="EMBL/GenBank/DDBJ databases">
        <authorList>
            <person name="King R."/>
        </authorList>
    </citation>
    <scope>NUCLEOTIDE SEQUENCE</scope>
</reference>
<dbReference type="InterPro" id="IPR006578">
    <property type="entry name" value="MADF-dom"/>
</dbReference>
<evidence type="ECO:0000259" key="4">
    <source>
        <dbReference type="PROSITE" id="PS51031"/>
    </source>
</evidence>
<evidence type="ECO:0000313" key="6">
    <source>
        <dbReference type="Proteomes" id="UP001153636"/>
    </source>
</evidence>
<comment type="subcellular location">
    <subcellularLocation>
        <location evidence="1">Nucleus</location>
    </subcellularLocation>
</comment>